<feature type="region of interest" description="Disordered" evidence="7">
    <location>
        <begin position="1"/>
        <end position="27"/>
    </location>
</feature>
<dbReference type="AlphaFoldDB" id="A0A127Z915"/>
<sequence length="751" mass="79590">MPAPSIESHTVASGSRDATTYLPTSRGDDGTSFATQSLDDDDFTVRAVLAGLLVGCLLAFTNLYLGLQSGWISMMSLQSSLLGFALFRILPRYINLAGRRFVLMSSPFTPQENVLVQTTAAAAGVMPLSAGLVGVIPALKKLTWEKDGSDAIDLDFMHLLGWCFALAYFGVFFASPLREAMIVREKLTFPSGTATAQLIGVLHNKPLIRQQGSTAPDTPENGVRQRRGYSDDAEAAAAEYDERTALLSRQDDSDNDIDNEPDTINSSQGWKALAWSFSGSAGFTVLSYYIPVLYAMPLFDFIPPHNLASMWGFWFTPSLNYIGQGIIMGLPTTVSMTAGALVGWAVLSPLAYYKGWAPGHPLDSEDGSKGWILWISLAIMCSESIVGLVALVASNGIHDLKSLAAAKQQARQQLHDEQGDRDVHATGEQTDEDHEPPHRDTPKTWIVSGLVGSTLIAVLLIYSSFGAEGISPWATLLGIVLASLFAILGVRALGETDLNPVSGIGKVSQLIFVLVQPGNVVANLIAGGLSEAGAMQAGDLMQDYKTGHLVGASPRSQFKGQLIGSTLGILVSSFAYKLYTNAYEIPGPQFPAPTAAVWLNLARLVNHGHLPEKVNVFMIVFGAMFAVTGVSKTLARSKALHQEGQVGTSAAAKLARVVPSGIAFAVGMLNTPNFSLARLVGGLIAHWYHLRSSSSTKKTQPALAGIGIIIVASGFVLGEGAASIVTLLLKQSGAQAWTCAGCRGGCAGGCS</sequence>
<feature type="transmembrane region" description="Helical" evidence="8">
    <location>
        <begin position="445"/>
        <end position="464"/>
    </location>
</feature>
<accession>A0A127Z915</accession>
<evidence type="ECO:0000256" key="5">
    <source>
        <dbReference type="ARBA" id="ARBA00022989"/>
    </source>
</evidence>
<evidence type="ECO:0000256" key="8">
    <source>
        <dbReference type="SAM" id="Phobius"/>
    </source>
</evidence>
<dbReference type="NCBIfam" id="TIGR00728">
    <property type="entry name" value="OPT_sfam"/>
    <property type="match status" value="1"/>
</dbReference>
<feature type="transmembrane region" description="Helical" evidence="8">
    <location>
        <begin position="470"/>
        <end position="490"/>
    </location>
</feature>
<feature type="transmembrane region" description="Helical" evidence="8">
    <location>
        <begin position="614"/>
        <end position="634"/>
    </location>
</feature>
<feature type="transmembrane region" description="Helical" evidence="8">
    <location>
        <begin position="159"/>
        <end position="177"/>
    </location>
</feature>
<keyword evidence="3" id="KW-0813">Transport</keyword>
<keyword evidence="4 8" id="KW-0812">Transmembrane</keyword>
<feature type="transmembrane region" description="Helical" evidence="8">
    <location>
        <begin position="702"/>
        <end position="729"/>
    </location>
</feature>
<dbReference type="PANTHER" id="PTHR31645:SF0">
    <property type="entry name" value="OLIGOPEPTIDE TRANSPORTER YGL114W-RELATED"/>
    <property type="match status" value="1"/>
</dbReference>
<feature type="transmembrane region" description="Helical" evidence="8">
    <location>
        <begin position="334"/>
        <end position="352"/>
    </location>
</feature>
<organism evidence="9">
    <name type="scientific">Sporisorium scitamineum</name>
    <dbReference type="NCBI Taxonomy" id="49012"/>
    <lineage>
        <taxon>Eukaryota</taxon>
        <taxon>Fungi</taxon>
        <taxon>Dikarya</taxon>
        <taxon>Basidiomycota</taxon>
        <taxon>Ustilaginomycotina</taxon>
        <taxon>Ustilaginomycetes</taxon>
        <taxon>Ustilaginales</taxon>
        <taxon>Ustilaginaceae</taxon>
        <taxon>Sporisorium</taxon>
    </lineage>
</organism>
<comment type="subcellular location">
    <subcellularLocation>
        <location evidence="1">Membrane</location>
        <topology evidence="1">Multi-pass membrane protein</topology>
    </subcellularLocation>
</comment>
<evidence type="ECO:0000256" key="1">
    <source>
        <dbReference type="ARBA" id="ARBA00004141"/>
    </source>
</evidence>
<feature type="region of interest" description="Disordered" evidence="7">
    <location>
        <begin position="414"/>
        <end position="443"/>
    </location>
</feature>
<dbReference type="Pfam" id="PF03169">
    <property type="entry name" value="OPT"/>
    <property type="match status" value="1"/>
</dbReference>
<proteinExistence type="inferred from homology"/>
<evidence type="ECO:0000256" key="3">
    <source>
        <dbReference type="ARBA" id="ARBA00022448"/>
    </source>
</evidence>
<dbReference type="GO" id="GO:0035673">
    <property type="term" value="F:oligopeptide transmembrane transporter activity"/>
    <property type="evidence" value="ECO:0007669"/>
    <property type="project" value="InterPro"/>
</dbReference>
<evidence type="ECO:0000256" key="6">
    <source>
        <dbReference type="ARBA" id="ARBA00023136"/>
    </source>
</evidence>
<dbReference type="InterPro" id="IPR004813">
    <property type="entry name" value="OPT"/>
</dbReference>
<feature type="transmembrane region" description="Helical" evidence="8">
    <location>
        <begin position="272"/>
        <end position="290"/>
    </location>
</feature>
<reference evidence="9" key="1">
    <citation type="submission" date="2014-06" db="EMBL/GenBank/DDBJ databases">
        <authorList>
            <person name="Ju J."/>
            <person name="Zhang J."/>
        </authorList>
    </citation>
    <scope>NUCLEOTIDE SEQUENCE</scope>
    <source>
        <strain evidence="9">SscI8</strain>
    </source>
</reference>
<evidence type="ECO:0000256" key="4">
    <source>
        <dbReference type="ARBA" id="ARBA00022692"/>
    </source>
</evidence>
<dbReference type="InterPro" id="IPR045035">
    <property type="entry name" value="YSL-like"/>
</dbReference>
<dbReference type="EMBL" id="LK056657">
    <property type="protein sequence ID" value="CDU22641.1"/>
    <property type="molecule type" value="Genomic_DNA"/>
</dbReference>
<evidence type="ECO:0000256" key="7">
    <source>
        <dbReference type="SAM" id="MobiDB-lite"/>
    </source>
</evidence>
<evidence type="ECO:0000313" key="9">
    <source>
        <dbReference type="EMBL" id="CDU22641.1"/>
    </source>
</evidence>
<keyword evidence="5 8" id="KW-1133">Transmembrane helix</keyword>
<feature type="region of interest" description="Disordered" evidence="7">
    <location>
        <begin position="210"/>
        <end position="229"/>
    </location>
</feature>
<feature type="compositionally biased region" description="Polar residues" evidence="7">
    <location>
        <begin position="7"/>
        <end position="23"/>
    </location>
</feature>
<name>A0A127Z915_9BASI</name>
<comment type="similarity">
    <text evidence="2">Belongs to the oligopeptide OPT transporter family.</text>
</comment>
<protein>
    <submittedName>
        <fullName evidence="9">Related to Iron transport protein 1</fullName>
    </submittedName>
</protein>
<feature type="compositionally biased region" description="Basic and acidic residues" evidence="7">
    <location>
        <begin position="414"/>
        <end position="425"/>
    </location>
</feature>
<evidence type="ECO:0000256" key="2">
    <source>
        <dbReference type="ARBA" id="ARBA00008807"/>
    </source>
</evidence>
<feature type="transmembrane region" description="Helical" evidence="8">
    <location>
        <begin position="114"/>
        <end position="139"/>
    </location>
</feature>
<feature type="transmembrane region" description="Helical" evidence="8">
    <location>
        <begin position="372"/>
        <end position="393"/>
    </location>
</feature>
<keyword evidence="6 8" id="KW-0472">Membrane</keyword>
<dbReference type="GO" id="GO:0000329">
    <property type="term" value="C:fungal-type vacuole membrane"/>
    <property type="evidence" value="ECO:0007669"/>
    <property type="project" value="TreeGrafter"/>
</dbReference>
<gene>
    <name evidence="9" type="ORF">SPSC_01271</name>
</gene>
<dbReference type="OrthoDB" id="627262at2759"/>
<feature type="transmembrane region" description="Helical" evidence="8">
    <location>
        <begin position="43"/>
        <end position="65"/>
    </location>
</feature>
<dbReference type="PANTHER" id="PTHR31645">
    <property type="entry name" value="OLIGOPEPTIDE TRANSPORTER YGL114W-RELATED"/>
    <property type="match status" value="1"/>
</dbReference>
<feature type="transmembrane region" description="Helical" evidence="8">
    <location>
        <begin position="302"/>
        <end position="322"/>
    </location>
</feature>